<keyword evidence="3" id="KW-0472">Membrane</keyword>
<dbReference type="InterPro" id="IPR009003">
    <property type="entry name" value="Peptidase_S1_PA"/>
</dbReference>
<dbReference type="PROSITE" id="PS00134">
    <property type="entry name" value="TRYPSIN_HIS"/>
    <property type="match status" value="1"/>
</dbReference>
<name>A0A0L8HV73_OCTBM</name>
<dbReference type="InterPro" id="IPR043504">
    <property type="entry name" value="Peptidase_S1_PA_chymotrypsin"/>
</dbReference>
<feature type="domain" description="Peptidase S1" evidence="4">
    <location>
        <begin position="43"/>
        <end position="273"/>
    </location>
</feature>
<sequence>MHCKLCACRSQVLPTMYKSLGLIILAVVACLYAIPIKNVNEHIVSGTESQYCEFPHMVFLNVSLVDGGGICGGTLISDKHVLTAAHCVPEGVAAITAHIGSTNKKTAVVRTPVKKWVKHRDYIRKQGTVDNDIAVLELTTPVPISACIKPVDLPNKGDKFHKRCITAGWGKTGKHGIFPNQMRRTNIDIIPNDKCQSYSPGTTVEQHICVGALLRNGTNICYGDSGGGLLCTTTVDYKYVVAGVASYGYDCDEGFAVFTNTANYRDFIDENITE</sequence>
<protein>
    <recommendedName>
        <fullName evidence="4">Peptidase S1 domain-containing protein</fullName>
    </recommendedName>
</protein>
<dbReference type="STRING" id="37653.A0A0L8HV73"/>
<dbReference type="SMART" id="SM00020">
    <property type="entry name" value="Tryp_SPc"/>
    <property type="match status" value="1"/>
</dbReference>
<dbReference type="InterPro" id="IPR018114">
    <property type="entry name" value="TRYPSIN_HIS"/>
</dbReference>
<dbReference type="PANTHER" id="PTHR24256">
    <property type="entry name" value="TRYPTASE-RELATED"/>
    <property type="match status" value="1"/>
</dbReference>
<evidence type="ECO:0000256" key="1">
    <source>
        <dbReference type="ARBA" id="ARBA00023157"/>
    </source>
</evidence>
<accession>A0A0L8HV73</accession>
<comment type="similarity">
    <text evidence="2">Belongs to the peptidase S1 family. CLIP subfamily.</text>
</comment>
<keyword evidence="3" id="KW-0812">Transmembrane</keyword>
<evidence type="ECO:0000256" key="3">
    <source>
        <dbReference type="SAM" id="Phobius"/>
    </source>
</evidence>
<dbReference type="CDD" id="cd00190">
    <property type="entry name" value="Tryp_SPc"/>
    <property type="match status" value="1"/>
</dbReference>
<feature type="transmembrane region" description="Helical" evidence="3">
    <location>
        <begin position="12"/>
        <end position="34"/>
    </location>
</feature>
<evidence type="ECO:0000256" key="2">
    <source>
        <dbReference type="ARBA" id="ARBA00024195"/>
    </source>
</evidence>
<keyword evidence="3" id="KW-1133">Transmembrane helix</keyword>
<evidence type="ECO:0000313" key="5">
    <source>
        <dbReference type="EMBL" id="KOF92675.1"/>
    </source>
</evidence>
<proteinExistence type="inferred from homology"/>
<dbReference type="InterPro" id="IPR051487">
    <property type="entry name" value="Ser/Thr_Proteases_Immune/Dev"/>
</dbReference>
<dbReference type="AlphaFoldDB" id="A0A0L8HV73"/>
<dbReference type="GO" id="GO:0004252">
    <property type="term" value="F:serine-type endopeptidase activity"/>
    <property type="evidence" value="ECO:0007669"/>
    <property type="project" value="InterPro"/>
</dbReference>
<keyword evidence="1" id="KW-1015">Disulfide bond</keyword>
<dbReference type="InterPro" id="IPR001314">
    <property type="entry name" value="Peptidase_S1A"/>
</dbReference>
<dbReference type="PROSITE" id="PS51257">
    <property type="entry name" value="PROKAR_LIPOPROTEIN"/>
    <property type="match status" value="1"/>
</dbReference>
<dbReference type="OrthoDB" id="6380398at2759"/>
<reference evidence="5" key="1">
    <citation type="submission" date="2015-07" db="EMBL/GenBank/DDBJ databases">
        <title>MeaNS - Measles Nucleotide Surveillance Program.</title>
        <authorList>
            <person name="Tran T."/>
            <person name="Druce J."/>
        </authorList>
    </citation>
    <scope>NUCLEOTIDE SEQUENCE</scope>
    <source>
        <strain evidence="5">UCB-OBI-ISO-001</strain>
        <tissue evidence="5">Gonad</tissue>
    </source>
</reference>
<dbReference type="FunFam" id="2.40.10.10:FF:000068">
    <property type="entry name" value="transmembrane protease serine 2"/>
    <property type="match status" value="1"/>
</dbReference>
<dbReference type="Pfam" id="PF00089">
    <property type="entry name" value="Trypsin"/>
    <property type="match status" value="1"/>
</dbReference>
<evidence type="ECO:0000259" key="4">
    <source>
        <dbReference type="PROSITE" id="PS50240"/>
    </source>
</evidence>
<gene>
    <name evidence="5" type="ORF">OCBIM_22006107mg</name>
</gene>
<dbReference type="EMBL" id="KQ417297">
    <property type="protein sequence ID" value="KOF92675.1"/>
    <property type="molecule type" value="Genomic_DNA"/>
</dbReference>
<dbReference type="InterPro" id="IPR001254">
    <property type="entry name" value="Trypsin_dom"/>
</dbReference>
<dbReference type="PRINTS" id="PR00722">
    <property type="entry name" value="CHYMOTRYPSIN"/>
</dbReference>
<dbReference type="GO" id="GO:0006508">
    <property type="term" value="P:proteolysis"/>
    <property type="evidence" value="ECO:0007669"/>
    <property type="project" value="InterPro"/>
</dbReference>
<organism evidence="5">
    <name type="scientific">Octopus bimaculoides</name>
    <name type="common">California two-spotted octopus</name>
    <dbReference type="NCBI Taxonomy" id="37653"/>
    <lineage>
        <taxon>Eukaryota</taxon>
        <taxon>Metazoa</taxon>
        <taxon>Spiralia</taxon>
        <taxon>Lophotrochozoa</taxon>
        <taxon>Mollusca</taxon>
        <taxon>Cephalopoda</taxon>
        <taxon>Coleoidea</taxon>
        <taxon>Octopodiformes</taxon>
        <taxon>Octopoda</taxon>
        <taxon>Incirrata</taxon>
        <taxon>Octopodidae</taxon>
        <taxon>Octopus</taxon>
    </lineage>
</organism>
<dbReference type="Gene3D" id="2.40.10.10">
    <property type="entry name" value="Trypsin-like serine proteases"/>
    <property type="match status" value="1"/>
</dbReference>
<dbReference type="SUPFAM" id="SSF50494">
    <property type="entry name" value="Trypsin-like serine proteases"/>
    <property type="match status" value="1"/>
</dbReference>
<dbReference type="PROSITE" id="PS50240">
    <property type="entry name" value="TRYPSIN_DOM"/>
    <property type="match status" value="1"/>
</dbReference>